<dbReference type="GO" id="GO:0004853">
    <property type="term" value="F:uroporphyrinogen decarboxylase activity"/>
    <property type="evidence" value="ECO:0007669"/>
    <property type="project" value="UniProtKB-UniRule"/>
</dbReference>
<gene>
    <name evidence="7" type="primary">hemE</name>
    <name evidence="12" type="ORF">GGQ83_000543</name>
</gene>
<evidence type="ECO:0000256" key="3">
    <source>
        <dbReference type="ARBA" id="ARBA00012288"/>
    </source>
</evidence>
<protein>
    <recommendedName>
        <fullName evidence="3 7">Uroporphyrinogen decarboxylase</fullName>
        <shortName evidence="7">UPD</shortName>
        <shortName evidence="7">URO-D</shortName>
        <ecNumber evidence="3 7">4.1.1.37</ecNumber>
    </recommendedName>
</protein>
<keyword evidence="13" id="KW-1185">Reference proteome</keyword>
<evidence type="ECO:0000256" key="1">
    <source>
        <dbReference type="ARBA" id="ARBA00004804"/>
    </source>
</evidence>
<feature type="binding site" evidence="7">
    <location>
        <position position="208"/>
    </location>
    <ligand>
        <name>substrate</name>
    </ligand>
</feature>
<feature type="binding site" evidence="7">
    <location>
        <position position="153"/>
    </location>
    <ligand>
        <name>substrate</name>
    </ligand>
</feature>
<feature type="domain" description="Uroporphyrinogen decarboxylase (URO-D)" evidence="10">
    <location>
        <begin position="19"/>
        <end position="28"/>
    </location>
</feature>
<comment type="subunit">
    <text evidence="7">Homodimer.</text>
</comment>
<dbReference type="GO" id="GO:0005829">
    <property type="term" value="C:cytosol"/>
    <property type="evidence" value="ECO:0007669"/>
    <property type="project" value="TreeGrafter"/>
</dbReference>
<comment type="caution">
    <text evidence="7">Lacks conserved residue(s) required for the propagation of feature annotation.</text>
</comment>
<comment type="catalytic activity">
    <reaction evidence="7 8">
        <text>uroporphyrinogen III + 4 H(+) = coproporphyrinogen III + 4 CO2</text>
        <dbReference type="Rhea" id="RHEA:19865"/>
        <dbReference type="ChEBI" id="CHEBI:15378"/>
        <dbReference type="ChEBI" id="CHEBI:16526"/>
        <dbReference type="ChEBI" id="CHEBI:57308"/>
        <dbReference type="ChEBI" id="CHEBI:57309"/>
        <dbReference type="EC" id="4.1.1.37"/>
    </reaction>
</comment>
<sequence>MTTKPFLRTLAGEAVWPPPVWLMRQAGRYLPEYRAVRNEAGGFIKLCTTPEAAAEVTLQPIRRYGFDAAILFSDILMVPWAMGQGLRFAEGEGPLLDPVRDQAGLDALQLEGVAERAAPIMETVRRVRAALEADHPNTALIGFAGSPWTVACYMVEGRGGGEFAEARRMAFRNPELFAAVMAKLEAATLTYLLAQADAGAEALMLFDSWAGLLSPSGFRRWVIEPSVRLATALRAARPDIPLIGFPRLAGPLLQEYAAAMPIQAVAMDTGMDPKWAAAHVPPNMALQGNLDPQAVVAGGPALDEEARAILAAMRGRPFIFNLGHGIVPPTPPEHVAQLMDVLRAG</sequence>
<dbReference type="InterPro" id="IPR006361">
    <property type="entry name" value="Uroporphyrinogen_deCO2ase_HemE"/>
</dbReference>
<evidence type="ECO:0000256" key="4">
    <source>
        <dbReference type="ARBA" id="ARBA00022793"/>
    </source>
</evidence>
<dbReference type="Pfam" id="PF01208">
    <property type="entry name" value="URO-D"/>
    <property type="match status" value="1"/>
</dbReference>
<evidence type="ECO:0000259" key="11">
    <source>
        <dbReference type="PROSITE" id="PS00907"/>
    </source>
</evidence>
<dbReference type="SUPFAM" id="SSF51726">
    <property type="entry name" value="UROD/MetE-like"/>
    <property type="match status" value="1"/>
</dbReference>
<feature type="binding site" evidence="7">
    <location>
        <position position="74"/>
    </location>
    <ligand>
        <name>substrate</name>
    </ligand>
</feature>
<feature type="site" description="Transition state stabilizer" evidence="7">
    <location>
        <position position="74"/>
    </location>
</feature>
<dbReference type="Proteomes" id="UP000553193">
    <property type="component" value="Unassembled WGS sequence"/>
</dbReference>
<dbReference type="EMBL" id="JACIDJ010000001">
    <property type="protein sequence ID" value="MBB3897117.1"/>
    <property type="molecule type" value="Genomic_DNA"/>
</dbReference>
<dbReference type="CDD" id="cd00717">
    <property type="entry name" value="URO-D"/>
    <property type="match status" value="1"/>
</dbReference>
<keyword evidence="7" id="KW-0963">Cytoplasm</keyword>
<evidence type="ECO:0000313" key="13">
    <source>
        <dbReference type="Proteomes" id="UP000553193"/>
    </source>
</evidence>
<accession>A0A840A7M6</accession>
<dbReference type="PANTHER" id="PTHR21091:SF169">
    <property type="entry name" value="UROPORPHYRINOGEN DECARBOXYLASE"/>
    <property type="match status" value="1"/>
</dbReference>
<keyword evidence="4 7" id="KW-0210">Decarboxylase</keyword>
<dbReference type="Gene3D" id="3.20.20.210">
    <property type="match status" value="1"/>
</dbReference>
<feature type="domain" description="Uroporphyrinogen decarboxylase (URO-D)" evidence="11">
    <location>
        <begin position="141"/>
        <end position="157"/>
    </location>
</feature>
<dbReference type="HAMAP" id="MF_00218">
    <property type="entry name" value="URO_D"/>
    <property type="match status" value="1"/>
</dbReference>
<comment type="pathway">
    <text evidence="1 7 8">Porphyrin-containing compound metabolism; protoporphyrin-IX biosynthesis; coproporphyrinogen-III from 5-aminolevulinate: step 4/4.</text>
</comment>
<dbReference type="NCBIfam" id="TIGR01464">
    <property type="entry name" value="hemE"/>
    <property type="match status" value="1"/>
</dbReference>
<dbReference type="EC" id="4.1.1.37" evidence="3 7"/>
<evidence type="ECO:0000256" key="9">
    <source>
        <dbReference type="RuleBase" id="RU004169"/>
    </source>
</evidence>
<comment type="subcellular location">
    <subcellularLocation>
        <location evidence="7">Cytoplasm</location>
    </subcellularLocation>
</comment>
<dbReference type="PROSITE" id="PS00907">
    <property type="entry name" value="UROD_2"/>
    <property type="match status" value="1"/>
</dbReference>
<evidence type="ECO:0000256" key="8">
    <source>
        <dbReference type="RuleBase" id="RU000554"/>
    </source>
</evidence>
<dbReference type="InterPro" id="IPR038071">
    <property type="entry name" value="UROD/MetE-like_sf"/>
</dbReference>
<dbReference type="InterPro" id="IPR000257">
    <property type="entry name" value="Uroporphyrinogen_deCOase"/>
</dbReference>
<dbReference type="AlphaFoldDB" id="A0A840A7M6"/>
<feature type="binding site" evidence="7">
    <location>
        <begin position="24"/>
        <end position="28"/>
    </location>
    <ligand>
        <name>substrate</name>
    </ligand>
</feature>
<comment type="function">
    <text evidence="7">Catalyzes the decarboxylation of four acetate groups of uroporphyrinogen-III to yield coproporphyrinogen-III.</text>
</comment>
<evidence type="ECO:0000256" key="5">
    <source>
        <dbReference type="ARBA" id="ARBA00023239"/>
    </source>
</evidence>
<dbReference type="UniPathway" id="UPA00251">
    <property type="reaction ID" value="UER00321"/>
</dbReference>
<dbReference type="GO" id="GO:0019353">
    <property type="term" value="P:protoporphyrinogen IX biosynthetic process from glutamate"/>
    <property type="evidence" value="ECO:0007669"/>
    <property type="project" value="TreeGrafter"/>
</dbReference>
<evidence type="ECO:0000313" key="12">
    <source>
        <dbReference type="EMBL" id="MBB3897117.1"/>
    </source>
</evidence>
<dbReference type="PANTHER" id="PTHR21091">
    <property type="entry name" value="METHYLTETRAHYDROFOLATE:HOMOCYSTEINE METHYLTRANSFERASE RELATED"/>
    <property type="match status" value="1"/>
</dbReference>
<reference evidence="12 13" key="1">
    <citation type="submission" date="2020-08" db="EMBL/GenBank/DDBJ databases">
        <title>Genomic Encyclopedia of Type Strains, Phase IV (KMG-IV): sequencing the most valuable type-strain genomes for metagenomic binning, comparative biology and taxonomic classification.</title>
        <authorList>
            <person name="Goeker M."/>
        </authorList>
    </citation>
    <scope>NUCLEOTIDE SEQUENCE [LARGE SCALE GENOMIC DNA]</scope>
    <source>
        <strain evidence="12 13">DSM 19979</strain>
    </source>
</reference>
<evidence type="ECO:0000256" key="6">
    <source>
        <dbReference type="ARBA" id="ARBA00023244"/>
    </source>
</evidence>
<name>A0A840A7M6_9PROT</name>
<proteinExistence type="inferred from homology"/>
<keyword evidence="6 7" id="KW-0627">Porphyrin biosynthesis</keyword>
<dbReference type="PROSITE" id="PS00906">
    <property type="entry name" value="UROD_1"/>
    <property type="match status" value="1"/>
</dbReference>
<evidence type="ECO:0000259" key="10">
    <source>
        <dbReference type="PROSITE" id="PS00906"/>
    </source>
</evidence>
<comment type="caution">
    <text evidence="12">The sequence shown here is derived from an EMBL/GenBank/DDBJ whole genome shotgun (WGS) entry which is preliminary data.</text>
</comment>
<evidence type="ECO:0000256" key="7">
    <source>
        <dbReference type="HAMAP-Rule" id="MF_00218"/>
    </source>
</evidence>
<dbReference type="RefSeq" id="WP_184382056.1">
    <property type="nucleotide sequence ID" value="NZ_JACIDJ010000001.1"/>
</dbReference>
<feature type="binding site" evidence="7">
    <location>
        <position position="324"/>
    </location>
    <ligand>
        <name>substrate</name>
    </ligand>
</feature>
<organism evidence="12 13">
    <name type="scientific">Roseococcus suduntuyensis</name>
    <dbReference type="NCBI Taxonomy" id="455361"/>
    <lineage>
        <taxon>Bacteria</taxon>
        <taxon>Pseudomonadati</taxon>
        <taxon>Pseudomonadota</taxon>
        <taxon>Alphaproteobacteria</taxon>
        <taxon>Acetobacterales</taxon>
        <taxon>Roseomonadaceae</taxon>
        <taxon>Roseococcus</taxon>
    </lineage>
</organism>
<keyword evidence="5 7" id="KW-0456">Lyase</keyword>
<evidence type="ECO:0000256" key="2">
    <source>
        <dbReference type="ARBA" id="ARBA00009935"/>
    </source>
</evidence>
<comment type="similarity">
    <text evidence="2 7 9">Belongs to the uroporphyrinogen decarboxylase family.</text>
</comment>